<dbReference type="Pfam" id="PF00593">
    <property type="entry name" value="TonB_dep_Rec_b-barrel"/>
    <property type="match status" value="1"/>
</dbReference>
<keyword evidence="6" id="KW-0408">Iron</keyword>
<keyword evidence="13" id="KW-0732">Signal</keyword>
<dbReference type="Gene3D" id="2.40.170.20">
    <property type="entry name" value="TonB-dependent receptor, beta-barrel domain"/>
    <property type="match status" value="1"/>
</dbReference>
<evidence type="ECO:0000256" key="5">
    <source>
        <dbReference type="ARBA" id="ARBA00022692"/>
    </source>
</evidence>
<dbReference type="Gene3D" id="2.170.130.10">
    <property type="entry name" value="TonB-dependent receptor, plug domain"/>
    <property type="match status" value="1"/>
</dbReference>
<dbReference type="InterPro" id="IPR036942">
    <property type="entry name" value="Beta-barrel_TonB_sf"/>
</dbReference>
<evidence type="ECO:0000256" key="6">
    <source>
        <dbReference type="ARBA" id="ARBA00023004"/>
    </source>
</evidence>
<comment type="similarity">
    <text evidence="11 12">Belongs to the TonB-dependent receptor family.</text>
</comment>
<dbReference type="EMBL" id="JABSNP010000014">
    <property type="protein sequence ID" value="NRT20173.1"/>
    <property type="molecule type" value="Genomic_DNA"/>
</dbReference>
<name>A0ABX2FSK4_9BACT</name>
<dbReference type="InterPro" id="IPR012910">
    <property type="entry name" value="Plug_dom"/>
</dbReference>
<keyword evidence="7" id="KW-0406">Ion transport</keyword>
<evidence type="ECO:0000256" key="10">
    <source>
        <dbReference type="ARBA" id="ARBA00023237"/>
    </source>
</evidence>
<keyword evidence="3 11" id="KW-1134">Transmembrane beta strand</keyword>
<evidence type="ECO:0000259" key="14">
    <source>
        <dbReference type="Pfam" id="PF00593"/>
    </source>
</evidence>
<comment type="subcellular location">
    <subcellularLocation>
        <location evidence="1 11">Cell outer membrane</location>
        <topology evidence="1 11">Multi-pass membrane protein</topology>
    </subcellularLocation>
</comment>
<feature type="chain" id="PRO_5045225108" evidence="13">
    <location>
        <begin position="19"/>
        <end position="705"/>
    </location>
</feature>
<comment type="caution">
    <text evidence="16">The sequence shown here is derived from an EMBL/GenBank/DDBJ whole genome shotgun (WGS) entry which is preliminary data.</text>
</comment>
<dbReference type="Proteomes" id="UP000779507">
    <property type="component" value="Unassembled WGS sequence"/>
</dbReference>
<dbReference type="RefSeq" id="WP_173810955.1">
    <property type="nucleotide sequence ID" value="NZ_JABSNP010000014.1"/>
</dbReference>
<feature type="domain" description="TonB-dependent receptor-like beta-barrel" evidence="14">
    <location>
        <begin position="228"/>
        <end position="667"/>
    </location>
</feature>
<sequence length="705" mass="75162">MMPRYSLLLLLAPLGARAQTAAQAPADTARTVRLAEVPVTGYGQRLPLRRTAAAIGVIDAQTIDRFNPAALTQAVNTLPGVRLEERATASYRLSIRGSTLRSPFGVRNVKVYYNGIPYTEAGGSTPLNLLDPAIIGRLEVVKGPGGSVYGAGTGGVALFETPAVAAGTARTSAGATVGSYGLLRYGATAEAAGPTSAVRAQYAHQQLDGYRQQSALRRDVLALDARTTTGDKATLAAHFLYTDIDYQLPGGLTRAQYEADPRQARPGTAAAPGTVAQQAFYASRTALLGLTHTYQFTDALGLETTLYANGTAIRTPYLVDYERNTGLGLGGRTALRYRTALAGRVLRLQAGGEYQLGFVDGRSYDNNGGTPGALRYDDEITTTTGFAFAQADYELPAGLLLTVAASYNRLHYNIERVSDALTKPDAYRFVRDFRPEVSPRVALLREFGPGLAAYASVSAGFSPPTVDEIRPSDGSLNAGLQAERGVSYEVGARGSLLANRLRYEVAVFDFELRETITSSTTAQGIAVFNNAGTTHQRGVEAGLSGWLWRQVREVPGTDDVQTTGTSLRAWASFAYNDFRFGSCAGPAADASGNRLPGTAPQTLSAGLDFSERTGFYLSPNLSHQASIFLNDANTAAAAGYWVYGARGGWRRTLAGHLELNLFAGLDNAQDRRYSLGNDLNAFGSRYFQPAPGRSYYGGGQVGWAF</sequence>
<keyword evidence="8 12" id="KW-0798">TonB box</keyword>
<feature type="domain" description="TonB-dependent receptor plug" evidence="15">
    <location>
        <begin position="48"/>
        <end position="155"/>
    </location>
</feature>
<accession>A0ABX2FSK4</accession>
<keyword evidence="4" id="KW-0410">Iron transport</keyword>
<proteinExistence type="inferred from homology"/>
<dbReference type="SUPFAM" id="SSF56935">
    <property type="entry name" value="Porins"/>
    <property type="match status" value="1"/>
</dbReference>
<evidence type="ECO:0000256" key="8">
    <source>
        <dbReference type="ARBA" id="ARBA00023077"/>
    </source>
</evidence>
<evidence type="ECO:0000313" key="17">
    <source>
        <dbReference type="Proteomes" id="UP000779507"/>
    </source>
</evidence>
<keyword evidence="16" id="KW-0675">Receptor</keyword>
<evidence type="ECO:0000256" key="13">
    <source>
        <dbReference type="SAM" id="SignalP"/>
    </source>
</evidence>
<evidence type="ECO:0000313" key="16">
    <source>
        <dbReference type="EMBL" id="NRT20173.1"/>
    </source>
</evidence>
<evidence type="ECO:0000256" key="12">
    <source>
        <dbReference type="RuleBase" id="RU003357"/>
    </source>
</evidence>
<reference evidence="16 17" key="1">
    <citation type="submission" date="2020-05" db="EMBL/GenBank/DDBJ databases">
        <title>Genomic Encyclopedia of Type Strains, Phase IV (KMG-V): Genome sequencing to study the core and pangenomes of soil and plant-associated prokaryotes.</title>
        <authorList>
            <person name="Whitman W."/>
        </authorList>
    </citation>
    <scope>NUCLEOTIDE SEQUENCE [LARGE SCALE GENOMIC DNA]</scope>
    <source>
        <strain evidence="16 17">9A</strain>
    </source>
</reference>
<keyword evidence="9 11" id="KW-0472">Membrane</keyword>
<evidence type="ECO:0000256" key="7">
    <source>
        <dbReference type="ARBA" id="ARBA00023065"/>
    </source>
</evidence>
<dbReference type="PANTHER" id="PTHR32552">
    <property type="entry name" value="FERRICHROME IRON RECEPTOR-RELATED"/>
    <property type="match status" value="1"/>
</dbReference>
<feature type="signal peptide" evidence="13">
    <location>
        <begin position="1"/>
        <end position="18"/>
    </location>
</feature>
<gene>
    <name evidence="16" type="ORF">HNP98_003012</name>
</gene>
<dbReference type="InterPro" id="IPR039426">
    <property type="entry name" value="TonB-dep_rcpt-like"/>
</dbReference>
<evidence type="ECO:0000256" key="2">
    <source>
        <dbReference type="ARBA" id="ARBA00022448"/>
    </source>
</evidence>
<evidence type="ECO:0000256" key="3">
    <source>
        <dbReference type="ARBA" id="ARBA00022452"/>
    </source>
</evidence>
<organism evidence="16 17">
    <name type="scientific">Hymenobacter caeli</name>
    <dbReference type="NCBI Taxonomy" id="2735894"/>
    <lineage>
        <taxon>Bacteria</taxon>
        <taxon>Pseudomonadati</taxon>
        <taxon>Bacteroidota</taxon>
        <taxon>Cytophagia</taxon>
        <taxon>Cytophagales</taxon>
        <taxon>Hymenobacteraceae</taxon>
        <taxon>Hymenobacter</taxon>
    </lineage>
</organism>
<protein>
    <submittedName>
        <fullName evidence="16">Iron complex outermembrane receptor protein</fullName>
    </submittedName>
</protein>
<keyword evidence="10 11" id="KW-0998">Cell outer membrane</keyword>
<dbReference type="PANTHER" id="PTHR32552:SF81">
    <property type="entry name" value="TONB-DEPENDENT OUTER MEMBRANE RECEPTOR"/>
    <property type="match status" value="1"/>
</dbReference>
<evidence type="ECO:0000259" key="15">
    <source>
        <dbReference type="Pfam" id="PF07715"/>
    </source>
</evidence>
<dbReference type="Pfam" id="PF07715">
    <property type="entry name" value="Plug"/>
    <property type="match status" value="1"/>
</dbReference>
<dbReference type="InterPro" id="IPR000531">
    <property type="entry name" value="Beta-barrel_TonB"/>
</dbReference>
<dbReference type="InterPro" id="IPR037066">
    <property type="entry name" value="Plug_dom_sf"/>
</dbReference>
<keyword evidence="5 11" id="KW-0812">Transmembrane</keyword>
<evidence type="ECO:0000256" key="9">
    <source>
        <dbReference type="ARBA" id="ARBA00023136"/>
    </source>
</evidence>
<evidence type="ECO:0000256" key="11">
    <source>
        <dbReference type="PROSITE-ProRule" id="PRU01360"/>
    </source>
</evidence>
<keyword evidence="17" id="KW-1185">Reference proteome</keyword>
<evidence type="ECO:0000256" key="4">
    <source>
        <dbReference type="ARBA" id="ARBA00022496"/>
    </source>
</evidence>
<keyword evidence="2 11" id="KW-0813">Transport</keyword>
<dbReference type="PROSITE" id="PS52016">
    <property type="entry name" value="TONB_DEPENDENT_REC_3"/>
    <property type="match status" value="1"/>
</dbReference>
<evidence type="ECO:0000256" key="1">
    <source>
        <dbReference type="ARBA" id="ARBA00004571"/>
    </source>
</evidence>